<feature type="region of interest" description="Disordered" evidence="2">
    <location>
        <begin position="274"/>
        <end position="299"/>
    </location>
</feature>
<proteinExistence type="predicted"/>
<gene>
    <name evidence="4" type="ORF">HNQ79_005108</name>
</gene>
<dbReference type="GO" id="GO:0016020">
    <property type="term" value="C:membrane"/>
    <property type="evidence" value="ECO:0007669"/>
    <property type="project" value="TreeGrafter"/>
</dbReference>
<name>A0A7X0HJ72_9ACTN</name>
<organism evidence="4 5">
    <name type="scientific">Streptomyces candidus</name>
    <dbReference type="NCBI Taxonomy" id="67283"/>
    <lineage>
        <taxon>Bacteria</taxon>
        <taxon>Bacillati</taxon>
        <taxon>Actinomycetota</taxon>
        <taxon>Actinomycetes</taxon>
        <taxon>Kitasatosporales</taxon>
        <taxon>Streptomycetaceae</taxon>
        <taxon>Streptomyces</taxon>
    </lineage>
</organism>
<accession>A0A7X0HJ72</accession>
<protein>
    <submittedName>
        <fullName evidence="4">Pimeloyl-ACP methyl ester carboxylesterase</fullName>
    </submittedName>
</protein>
<dbReference type="Proteomes" id="UP000540423">
    <property type="component" value="Unassembled WGS sequence"/>
</dbReference>
<evidence type="ECO:0000259" key="3">
    <source>
        <dbReference type="Pfam" id="PF00561"/>
    </source>
</evidence>
<dbReference type="InterPro" id="IPR050266">
    <property type="entry name" value="AB_hydrolase_sf"/>
</dbReference>
<dbReference type="EMBL" id="JACHEM010000014">
    <property type="protein sequence ID" value="MBB6438596.1"/>
    <property type="molecule type" value="Genomic_DNA"/>
</dbReference>
<keyword evidence="1" id="KW-0378">Hydrolase</keyword>
<reference evidence="4 5" key="1">
    <citation type="submission" date="2020-08" db="EMBL/GenBank/DDBJ databases">
        <title>Genomic Encyclopedia of Type Strains, Phase IV (KMG-IV): sequencing the most valuable type-strain genomes for metagenomic binning, comparative biology and taxonomic classification.</title>
        <authorList>
            <person name="Goeker M."/>
        </authorList>
    </citation>
    <scope>NUCLEOTIDE SEQUENCE [LARGE SCALE GENOMIC DNA]</scope>
    <source>
        <strain evidence="4 5">DSM 40141</strain>
    </source>
</reference>
<dbReference type="Gene3D" id="3.40.50.1820">
    <property type="entry name" value="alpha/beta hydrolase"/>
    <property type="match status" value="1"/>
</dbReference>
<evidence type="ECO:0000256" key="2">
    <source>
        <dbReference type="SAM" id="MobiDB-lite"/>
    </source>
</evidence>
<keyword evidence="5" id="KW-1185">Reference proteome</keyword>
<comment type="caution">
    <text evidence="4">The sequence shown here is derived from an EMBL/GenBank/DDBJ whole genome shotgun (WGS) entry which is preliminary data.</text>
</comment>
<dbReference type="RefSeq" id="WP_185034836.1">
    <property type="nucleotide sequence ID" value="NZ_BNBN01000006.1"/>
</dbReference>
<dbReference type="InterPro" id="IPR000073">
    <property type="entry name" value="AB_hydrolase_1"/>
</dbReference>
<dbReference type="AlphaFoldDB" id="A0A7X0HJ72"/>
<dbReference type="SUPFAM" id="SSF53474">
    <property type="entry name" value="alpha/beta-Hydrolases"/>
    <property type="match status" value="1"/>
</dbReference>
<dbReference type="GO" id="GO:0016787">
    <property type="term" value="F:hydrolase activity"/>
    <property type="evidence" value="ECO:0007669"/>
    <property type="project" value="UniProtKB-KW"/>
</dbReference>
<dbReference type="PANTHER" id="PTHR43798">
    <property type="entry name" value="MONOACYLGLYCEROL LIPASE"/>
    <property type="match status" value="1"/>
</dbReference>
<sequence>MLKETVRTLTVDGLEFAYRRVQPAAPQYEPLVVLGGAFQRMYDWPQLEDAVTEVAGLVTVDLPGAGDSDWLRPEHTIDVLDAALAAVVDDLRVPRVNLYGYSYGSVFAFRYAQRHPERCARLLLGGVPARISDAQLARFTDARRLLDAGDKEGFVAGLAAEMFCLDESRHIHRRDLALRYFRRSLLRTLRKPMSEDVLDRAFGSRIAFTGGLTGVPTLVFAGEHDTVSTPDEQRAFASTIEGSQFVTIPDCDHMLLMERADAATSLIESFLTETPARPGTAPRTASFHLVPSESAPSLN</sequence>
<dbReference type="PANTHER" id="PTHR43798:SF31">
    <property type="entry name" value="AB HYDROLASE SUPERFAMILY PROTEIN YCLE"/>
    <property type="match status" value="1"/>
</dbReference>
<evidence type="ECO:0000256" key="1">
    <source>
        <dbReference type="ARBA" id="ARBA00022801"/>
    </source>
</evidence>
<evidence type="ECO:0000313" key="5">
    <source>
        <dbReference type="Proteomes" id="UP000540423"/>
    </source>
</evidence>
<evidence type="ECO:0000313" key="4">
    <source>
        <dbReference type="EMBL" id="MBB6438596.1"/>
    </source>
</evidence>
<feature type="domain" description="AB hydrolase-1" evidence="3">
    <location>
        <begin position="30"/>
        <end position="259"/>
    </location>
</feature>
<dbReference type="InterPro" id="IPR029058">
    <property type="entry name" value="AB_hydrolase_fold"/>
</dbReference>
<dbReference type="PRINTS" id="PR00111">
    <property type="entry name" value="ABHYDROLASE"/>
</dbReference>
<dbReference type="Pfam" id="PF00561">
    <property type="entry name" value="Abhydrolase_1"/>
    <property type="match status" value="1"/>
</dbReference>